<protein>
    <submittedName>
        <fullName evidence="1">Uncharacterized protein</fullName>
    </submittedName>
</protein>
<reference evidence="1" key="2">
    <citation type="submission" date="2020-11" db="EMBL/GenBank/DDBJ databases">
        <authorList>
            <person name="McCartney M.A."/>
            <person name="Auch B."/>
            <person name="Kono T."/>
            <person name="Mallez S."/>
            <person name="Becker A."/>
            <person name="Gohl D.M."/>
            <person name="Silverstein K.A.T."/>
            <person name="Koren S."/>
            <person name="Bechman K.B."/>
            <person name="Herman A."/>
            <person name="Abrahante J.E."/>
            <person name="Garbe J."/>
        </authorList>
    </citation>
    <scope>NUCLEOTIDE SEQUENCE</scope>
    <source>
        <strain evidence="1">Duluth1</strain>
        <tissue evidence="1">Whole animal</tissue>
    </source>
</reference>
<dbReference type="EMBL" id="JAIWYP010000003">
    <property type="protein sequence ID" value="KAH3848696.1"/>
    <property type="molecule type" value="Genomic_DNA"/>
</dbReference>
<dbReference type="Proteomes" id="UP000828390">
    <property type="component" value="Unassembled WGS sequence"/>
</dbReference>
<proteinExistence type="predicted"/>
<organism evidence="1 2">
    <name type="scientific">Dreissena polymorpha</name>
    <name type="common">Zebra mussel</name>
    <name type="synonym">Mytilus polymorpha</name>
    <dbReference type="NCBI Taxonomy" id="45954"/>
    <lineage>
        <taxon>Eukaryota</taxon>
        <taxon>Metazoa</taxon>
        <taxon>Spiralia</taxon>
        <taxon>Lophotrochozoa</taxon>
        <taxon>Mollusca</taxon>
        <taxon>Bivalvia</taxon>
        <taxon>Autobranchia</taxon>
        <taxon>Heteroconchia</taxon>
        <taxon>Euheterodonta</taxon>
        <taxon>Imparidentia</taxon>
        <taxon>Neoheterodontei</taxon>
        <taxon>Myida</taxon>
        <taxon>Dreissenoidea</taxon>
        <taxon>Dreissenidae</taxon>
        <taxon>Dreissena</taxon>
    </lineage>
</organism>
<evidence type="ECO:0000313" key="2">
    <source>
        <dbReference type="Proteomes" id="UP000828390"/>
    </source>
</evidence>
<accession>A0A9D4L1E6</accession>
<keyword evidence="2" id="KW-1185">Reference proteome</keyword>
<dbReference type="AlphaFoldDB" id="A0A9D4L1E6"/>
<reference evidence="1" key="1">
    <citation type="journal article" date="2019" name="bioRxiv">
        <title>The Genome of the Zebra Mussel, Dreissena polymorpha: A Resource for Invasive Species Research.</title>
        <authorList>
            <person name="McCartney M.A."/>
            <person name="Auch B."/>
            <person name="Kono T."/>
            <person name="Mallez S."/>
            <person name="Zhang Y."/>
            <person name="Obille A."/>
            <person name="Becker A."/>
            <person name="Abrahante J.E."/>
            <person name="Garbe J."/>
            <person name="Badalamenti J.P."/>
            <person name="Herman A."/>
            <person name="Mangelson H."/>
            <person name="Liachko I."/>
            <person name="Sullivan S."/>
            <person name="Sone E.D."/>
            <person name="Koren S."/>
            <person name="Silverstein K.A.T."/>
            <person name="Beckman K.B."/>
            <person name="Gohl D.M."/>
        </authorList>
    </citation>
    <scope>NUCLEOTIDE SEQUENCE</scope>
    <source>
        <strain evidence="1">Duluth1</strain>
        <tissue evidence="1">Whole animal</tissue>
    </source>
</reference>
<evidence type="ECO:0000313" key="1">
    <source>
        <dbReference type="EMBL" id="KAH3848696.1"/>
    </source>
</evidence>
<sequence length="126" mass="14346">MPGVLFMMRVCVCASVRLHFVRLFTSEVALCEDMESVLFRDSPRLRRVDFVLLPGLSVMVRVGPYGYRVVTGLMVFERPRTLKDSRKSTDPIHEHIQSLEAIMLTYGLSSQSVVDDVTLDEQELPL</sequence>
<comment type="caution">
    <text evidence="1">The sequence shown here is derived from an EMBL/GenBank/DDBJ whole genome shotgun (WGS) entry which is preliminary data.</text>
</comment>
<gene>
    <name evidence="1" type="ORF">DPMN_091076</name>
</gene>
<name>A0A9D4L1E6_DREPO</name>